<evidence type="ECO:0000313" key="3">
    <source>
        <dbReference type="EMBL" id="CDO96093.1"/>
    </source>
</evidence>
<proteinExistence type="predicted"/>
<feature type="domain" description="LSO1/LSO2" evidence="2">
    <location>
        <begin position="10"/>
        <end position="78"/>
    </location>
</feature>
<dbReference type="InterPro" id="IPR054413">
    <property type="entry name" value="LSO1/2"/>
</dbReference>
<organism evidence="3 4">
    <name type="scientific">Kluyveromyces dobzhanskii CBS 2104</name>
    <dbReference type="NCBI Taxonomy" id="1427455"/>
    <lineage>
        <taxon>Eukaryota</taxon>
        <taxon>Fungi</taxon>
        <taxon>Dikarya</taxon>
        <taxon>Ascomycota</taxon>
        <taxon>Saccharomycotina</taxon>
        <taxon>Saccharomycetes</taxon>
        <taxon>Saccharomycetales</taxon>
        <taxon>Saccharomycetaceae</taxon>
        <taxon>Kluyveromyces</taxon>
    </lineage>
</organism>
<keyword evidence="4" id="KW-1185">Reference proteome</keyword>
<gene>
    <name evidence="3" type="ORF">KLDO_g4312</name>
</gene>
<evidence type="ECO:0000256" key="1">
    <source>
        <dbReference type="SAM" id="MobiDB-lite"/>
    </source>
</evidence>
<feature type="compositionally biased region" description="Basic and acidic residues" evidence="1">
    <location>
        <begin position="1"/>
        <end position="41"/>
    </location>
</feature>
<dbReference type="Pfam" id="PF22048">
    <property type="entry name" value="LSO1_2-like"/>
    <property type="match status" value="1"/>
</dbReference>
<name>A0A0A8LD43_9SACH</name>
<sequence length="90" mass="10268">MGKRFSESAAKKAEGLARKRNQEYAKIKEERLREEAEEASKWEQGANKGNPKKLLEEQKKEEKLRAKKEREALLAAEEEALGKGGKGKKR</sequence>
<dbReference type="Proteomes" id="UP000031516">
    <property type="component" value="Unassembled WGS sequence"/>
</dbReference>
<evidence type="ECO:0000259" key="2">
    <source>
        <dbReference type="Pfam" id="PF22048"/>
    </source>
</evidence>
<feature type="compositionally biased region" description="Basic and acidic residues" evidence="1">
    <location>
        <begin position="53"/>
        <end position="72"/>
    </location>
</feature>
<reference evidence="3 4" key="1">
    <citation type="submission" date="2014-03" db="EMBL/GenBank/DDBJ databases">
        <title>The genome of Kluyveromyces dobzhanskii.</title>
        <authorList>
            <person name="Nystedt B."/>
            <person name="Astrom S."/>
        </authorList>
    </citation>
    <scope>NUCLEOTIDE SEQUENCE [LARGE SCALE GENOMIC DNA]</scope>
    <source>
        <strain evidence="3 4">CBS 2104</strain>
    </source>
</reference>
<feature type="region of interest" description="Disordered" evidence="1">
    <location>
        <begin position="1"/>
        <end position="90"/>
    </location>
</feature>
<evidence type="ECO:0000313" key="4">
    <source>
        <dbReference type="Proteomes" id="UP000031516"/>
    </source>
</evidence>
<comment type="caution">
    <text evidence="3">The sequence shown here is derived from an EMBL/GenBank/DDBJ whole genome shotgun (WGS) entry which is preliminary data.</text>
</comment>
<dbReference type="AlphaFoldDB" id="A0A0A8LD43"/>
<protein>
    <submittedName>
        <fullName evidence="3">WGS project CCBQ000000000 data, contig 00010</fullName>
    </submittedName>
</protein>
<dbReference type="EMBL" id="CCBQ010000046">
    <property type="protein sequence ID" value="CDO96093.1"/>
    <property type="molecule type" value="Genomic_DNA"/>
</dbReference>
<accession>A0A0A8LD43</accession>